<accession>A0A0K1RW33</accession>
<sequence>MFNPCNPKYPLFTFALALFVGGITNLSSAAEFKFPDQVDIYVKSLGGGAGANSEFGLGTTSENFVPVLSGLPNNPSTNSEVFLGSFNPDQPIPLAVLTNWNGQSFFATIGGTDRASQIVFSDLDNSLGFGGNTFELLDTNIFLAHLDDAASFTVDDDDDDVLVQIRVASKRTTPESSSVLAYITLGGLILGSAIRKARK</sequence>
<dbReference type="Proteomes" id="UP000068167">
    <property type="component" value="Chromosome"/>
</dbReference>
<organism evidence="2 3">
    <name type="scientific">Microcystis panniformis FACHB-1757</name>
    <dbReference type="NCBI Taxonomy" id="1638788"/>
    <lineage>
        <taxon>Bacteria</taxon>
        <taxon>Bacillati</taxon>
        <taxon>Cyanobacteriota</taxon>
        <taxon>Cyanophyceae</taxon>
        <taxon>Oscillatoriophycideae</taxon>
        <taxon>Chroococcales</taxon>
        <taxon>Microcystaceae</taxon>
        <taxon>Microcystis</taxon>
    </lineage>
</organism>
<evidence type="ECO:0000313" key="2">
    <source>
        <dbReference type="EMBL" id="AKV66020.1"/>
    </source>
</evidence>
<dbReference type="PATRIC" id="fig|1638788.3.peg.818"/>
<keyword evidence="3" id="KW-1185">Reference proteome</keyword>
<gene>
    <name evidence="2" type="ORF">VL20_813</name>
</gene>
<feature type="signal peptide" evidence="1">
    <location>
        <begin position="1"/>
        <end position="29"/>
    </location>
</feature>
<dbReference type="EMBL" id="CP011339">
    <property type="protein sequence ID" value="AKV66020.1"/>
    <property type="molecule type" value="Genomic_DNA"/>
</dbReference>
<dbReference type="RefSeq" id="WP_052275618.1">
    <property type="nucleotide sequence ID" value="NZ_CP011339.1"/>
</dbReference>
<protein>
    <recommendedName>
        <fullName evidence="4">PEP-CTERM protein-sorting domain-containing protein</fullName>
    </recommendedName>
</protein>
<keyword evidence="1" id="KW-0732">Signal</keyword>
<evidence type="ECO:0000313" key="3">
    <source>
        <dbReference type="Proteomes" id="UP000068167"/>
    </source>
</evidence>
<dbReference type="AlphaFoldDB" id="A0A0K1RW33"/>
<proteinExistence type="predicted"/>
<name>A0A0K1RW33_9CHRO</name>
<dbReference type="KEGG" id="mpk:VL20_813"/>
<reference evidence="2 3" key="1">
    <citation type="journal article" date="2016" name="Stand. Genomic Sci.">
        <title>Complete genome sequence and genomic characterization of Microcystis panniformis FACHB 1757 by third-generation sequencing.</title>
        <authorList>
            <person name="Zhang J.Y."/>
            <person name="Guan R."/>
            <person name="Zhang H.J."/>
            <person name="Li H."/>
            <person name="Xiao P."/>
            <person name="Yu G.L."/>
            <person name="Du L."/>
            <person name="Cao D.M."/>
            <person name="Zhu B.C."/>
            <person name="Li R.H."/>
            <person name="Lu Z.H."/>
        </authorList>
    </citation>
    <scope>NUCLEOTIDE SEQUENCE [LARGE SCALE GENOMIC DNA]</scope>
    <source>
        <strain evidence="2 3">FACHB-1757</strain>
    </source>
</reference>
<feature type="chain" id="PRO_5005468387" description="PEP-CTERM protein-sorting domain-containing protein" evidence="1">
    <location>
        <begin position="30"/>
        <end position="199"/>
    </location>
</feature>
<evidence type="ECO:0000256" key="1">
    <source>
        <dbReference type="SAM" id="SignalP"/>
    </source>
</evidence>
<evidence type="ECO:0008006" key="4">
    <source>
        <dbReference type="Google" id="ProtNLM"/>
    </source>
</evidence>